<name>A0A8H3AF77_9AGAM</name>
<dbReference type="AlphaFoldDB" id="A0A8H3AF77"/>
<evidence type="ECO:0000256" key="1">
    <source>
        <dbReference type="SAM" id="MobiDB-lite"/>
    </source>
</evidence>
<evidence type="ECO:0000313" key="2">
    <source>
        <dbReference type="EMBL" id="CAE6422842.1"/>
    </source>
</evidence>
<gene>
    <name evidence="2" type="ORF">RDB_LOCUS50465</name>
</gene>
<dbReference type="PANTHER" id="PTHR43016">
    <property type="entry name" value="PRESEQUENCE PROTEASE"/>
    <property type="match status" value="1"/>
</dbReference>
<feature type="non-terminal residue" evidence="2">
    <location>
        <position position="1"/>
    </location>
</feature>
<dbReference type="EMBL" id="CAJMWQ010000981">
    <property type="protein sequence ID" value="CAE6422842.1"/>
    <property type="molecule type" value="Genomic_DNA"/>
</dbReference>
<protein>
    <submittedName>
        <fullName evidence="2">Uncharacterized protein</fullName>
    </submittedName>
</protein>
<feature type="region of interest" description="Disordered" evidence="1">
    <location>
        <begin position="211"/>
        <end position="231"/>
    </location>
</feature>
<reference evidence="2" key="1">
    <citation type="submission" date="2021-01" db="EMBL/GenBank/DDBJ databases">
        <authorList>
            <person name="Kaushik A."/>
        </authorList>
    </citation>
    <scope>NUCLEOTIDE SEQUENCE</scope>
    <source>
        <strain evidence="2">AG1-1B</strain>
    </source>
</reference>
<proteinExistence type="predicted"/>
<evidence type="ECO:0000313" key="3">
    <source>
        <dbReference type="Proteomes" id="UP000663826"/>
    </source>
</evidence>
<dbReference type="GO" id="GO:0046872">
    <property type="term" value="F:metal ion binding"/>
    <property type="evidence" value="ECO:0007669"/>
    <property type="project" value="InterPro"/>
</dbReference>
<sequence>ADSLEPVSWSKDVLSALGKDPKKKAVVVSMPTIESSYAMHTAKGVVGFDHPDYPALRLACEVLDGTESFLWKLIRGSGLAYKGFQAGAKAVRGLVDGTIELDETALDAAKSSLVFSSTRRVASPGKAALDSFVNQALKKVPQDHGRELLDRIQAVDLEGVRRALKTQVLPLFDPATSIAVVASSASKSSDIVEGLKSYGFDVELRALDLSGDEDIDDSGSEGGSSGTSGSV</sequence>
<dbReference type="InterPro" id="IPR011249">
    <property type="entry name" value="Metalloenz_LuxS/M16"/>
</dbReference>
<organism evidence="2 3">
    <name type="scientific">Rhizoctonia solani</name>
    <dbReference type="NCBI Taxonomy" id="456999"/>
    <lineage>
        <taxon>Eukaryota</taxon>
        <taxon>Fungi</taxon>
        <taxon>Dikarya</taxon>
        <taxon>Basidiomycota</taxon>
        <taxon>Agaricomycotina</taxon>
        <taxon>Agaricomycetes</taxon>
        <taxon>Cantharellales</taxon>
        <taxon>Ceratobasidiaceae</taxon>
        <taxon>Rhizoctonia</taxon>
    </lineage>
</organism>
<accession>A0A8H3AF77</accession>
<dbReference type="Proteomes" id="UP000663826">
    <property type="component" value="Unassembled WGS sequence"/>
</dbReference>
<dbReference type="PANTHER" id="PTHR43016:SF16">
    <property type="entry name" value="METALLOPROTEASE, PUTATIVE (AFU_ORTHOLOGUE AFUA_4G07610)-RELATED"/>
    <property type="match status" value="1"/>
</dbReference>
<dbReference type="Gene3D" id="3.30.830.10">
    <property type="entry name" value="Metalloenzyme, LuxS/M16 peptidase-like"/>
    <property type="match status" value="2"/>
</dbReference>
<feature type="compositionally biased region" description="Gly residues" evidence="1">
    <location>
        <begin position="220"/>
        <end position="231"/>
    </location>
</feature>
<comment type="caution">
    <text evidence="2">The sequence shown here is derived from an EMBL/GenBank/DDBJ whole genome shotgun (WGS) entry which is preliminary data.</text>
</comment>
<dbReference type="SUPFAM" id="SSF63411">
    <property type="entry name" value="LuxS/MPP-like metallohydrolase"/>
    <property type="match status" value="1"/>
</dbReference>